<dbReference type="Proteomes" id="UP001055167">
    <property type="component" value="Unassembled WGS sequence"/>
</dbReference>
<feature type="compositionally biased region" description="Low complexity" evidence="1">
    <location>
        <begin position="28"/>
        <end position="54"/>
    </location>
</feature>
<dbReference type="EMBL" id="BPQH01000006">
    <property type="protein sequence ID" value="GJD49671.1"/>
    <property type="molecule type" value="Genomic_DNA"/>
</dbReference>
<name>A0ABQ4QYF9_9HYPH</name>
<proteinExistence type="predicted"/>
<evidence type="ECO:0000256" key="2">
    <source>
        <dbReference type="SAM" id="SignalP"/>
    </source>
</evidence>
<evidence type="ECO:0000313" key="4">
    <source>
        <dbReference type="EMBL" id="GJD49671.1"/>
    </source>
</evidence>
<protein>
    <recommendedName>
        <fullName evidence="3">Pyrroloquinoline quinone-dependent pyranose dehydrogenase beta-propeller domain-containing protein</fullName>
    </recommendedName>
</protein>
<organism evidence="4 5">
    <name type="scientific">Methylobacterium crusticola</name>
    <dbReference type="NCBI Taxonomy" id="1697972"/>
    <lineage>
        <taxon>Bacteria</taxon>
        <taxon>Pseudomonadati</taxon>
        <taxon>Pseudomonadota</taxon>
        <taxon>Alphaproteobacteria</taxon>
        <taxon>Hyphomicrobiales</taxon>
        <taxon>Methylobacteriaceae</taxon>
        <taxon>Methylobacterium</taxon>
    </lineage>
</organism>
<dbReference type="PANTHER" id="PTHR33546">
    <property type="entry name" value="LARGE, MULTIFUNCTIONAL SECRETED PROTEIN-RELATED"/>
    <property type="match status" value="1"/>
</dbReference>
<feature type="chain" id="PRO_5046651622" description="Pyrroloquinoline quinone-dependent pyranose dehydrogenase beta-propeller domain-containing protein" evidence="2">
    <location>
        <begin position="29"/>
        <end position="429"/>
    </location>
</feature>
<reference evidence="4" key="1">
    <citation type="journal article" date="2021" name="Front. Microbiol.">
        <title>Comprehensive Comparative Genomics and Phenotyping of Methylobacterium Species.</title>
        <authorList>
            <person name="Alessa O."/>
            <person name="Ogura Y."/>
            <person name="Fujitani Y."/>
            <person name="Takami H."/>
            <person name="Hayashi T."/>
            <person name="Sahin N."/>
            <person name="Tani A."/>
        </authorList>
    </citation>
    <scope>NUCLEOTIDE SEQUENCE</scope>
    <source>
        <strain evidence="4">KCTC 52305</strain>
    </source>
</reference>
<dbReference type="InterPro" id="IPR011042">
    <property type="entry name" value="6-blade_b-propeller_TolB-like"/>
</dbReference>
<keyword evidence="5" id="KW-1185">Reference proteome</keyword>
<gene>
    <name evidence="4" type="ORF">OPKNFCMD_2404</name>
</gene>
<accession>A0ABQ4QYF9</accession>
<keyword evidence="2" id="KW-0732">Signal</keyword>
<dbReference type="Pfam" id="PF22807">
    <property type="entry name" value="TrAA12"/>
    <property type="match status" value="1"/>
</dbReference>
<comment type="caution">
    <text evidence="4">The sequence shown here is derived from an EMBL/GenBank/DDBJ whole genome shotgun (WGS) entry which is preliminary data.</text>
</comment>
<dbReference type="Gene3D" id="2.120.10.30">
    <property type="entry name" value="TolB, C-terminal domain"/>
    <property type="match status" value="1"/>
</dbReference>
<dbReference type="InterPro" id="IPR054539">
    <property type="entry name" value="Beta-prop_PDH"/>
</dbReference>
<evidence type="ECO:0000313" key="5">
    <source>
        <dbReference type="Proteomes" id="UP001055167"/>
    </source>
</evidence>
<feature type="signal peptide" evidence="2">
    <location>
        <begin position="1"/>
        <end position="28"/>
    </location>
</feature>
<dbReference type="RefSeq" id="WP_238313268.1">
    <property type="nucleotide sequence ID" value="NZ_BPQH01000006.1"/>
</dbReference>
<evidence type="ECO:0000256" key="1">
    <source>
        <dbReference type="SAM" id="MobiDB-lite"/>
    </source>
</evidence>
<dbReference type="InterPro" id="IPR011041">
    <property type="entry name" value="Quinoprot_gluc/sorb_DH_b-prop"/>
</dbReference>
<dbReference type="SUPFAM" id="SSF50952">
    <property type="entry name" value="Soluble quinoprotein glucose dehydrogenase"/>
    <property type="match status" value="1"/>
</dbReference>
<feature type="region of interest" description="Disordered" evidence="1">
    <location>
        <begin position="28"/>
        <end position="66"/>
    </location>
</feature>
<feature type="domain" description="Pyrroloquinoline quinone-dependent pyranose dehydrogenase beta-propeller" evidence="3">
    <location>
        <begin position="94"/>
        <end position="425"/>
    </location>
</feature>
<sequence>MRPVPSRGARGALAGVALGLLALHGASAQQQPSGAPTPGSAPVAPAGSAAPVATQERGSALYGRPEGGEAAKLAPVAGPPLPTPVAKLPVDRLKVPEGFKVEVYAGGLANARSLRQGDGGTVFAGTRLLDRVYAVRDQDGRRDVKVIASKLHRPNGLAFHKGALYVAELSRIWRFDDIEAHLDAPLKPTLVYDDLPKDEAHGWKFIAIGPDDKLYVPVGSPGNILMPPDTHAQIRRMNLDGSGVEVVARGVRNTVGFDWNPATKQMWFTDNGRDWVSEDIPEDELNVLSEPGKQHFGYPYCHQGTFTDPEYGWGQSCAAFTAPAALLGPHSAALGMRFYTGTQFPESYRNAIFIARHGSWNRTRKVGGDVVVAKLGADGRIASVEPFLTGFLDDNRYLGRPVDVLVARDGALLVSDDYNGAIYRISYGR</sequence>
<reference evidence="4" key="2">
    <citation type="submission" date="2021-08" db="EMBL/GenBank/DDBJ databases">
        <authorList>
            <person name="Tani A."/>
            <person name="Ola A."/>
            <person name="Ogura Y."/>
            <person name="Katsura K."/>
            <person name="Hayashi T."/>
        </authorList>
    </citation>
    <scope>NUCLEOTIDE SEQUENCE</scope>
    <source>
        <strain evidence="4">KCTC 52305</strain>
    </source>
</reference>
<evidence type="ECO:0000259" key="3">
    <source>
        <dbReference type="Pfam" id="PF22807"/>
    </source>
</evidence>
<dbReference type="PANTHER" id="PTHR33546:SF1">
    <property type="entry name" value="LARGE, MULTIFUNCTIONAL SECRETED PROTEIN"/>
    <property type="match status" value="1"/>
</dbReference>